<evidence type="ECO:0000256" key="1">
    <source>
        <dbReference type="ARBA" id="ARBA00022747"/>
    </source>
</evidence>
<dbReference type="GO" id="GO:0004519">
    <property type="term" value="F:endonuclease activity"/>
    <property type="evidence" value="ECO:0007669"/>
    <property type="project" value="UniProtKB-KW"/>
</dbReference>
<dbReference type="PANTHER" id="PTHR30408">
    <property type="entry name" value="TYPE-1 RESTRICTION ENZYME ECOKI SPECIFICITY PROTEIN"/>
    <property type="match status" value="1"/>
</dbReference>
<keyword evidence="3" id="KW-0540">Nuclease</keyword>
<dbReference type="InterPro" id="IPR052021">
    <property type="entry name" value="Type-I_RS_S_subunit"/>
</dbReference>
<dbReference type="PANTHER" id="PTHR30408:SF12">
    <property type="entry name" value="TYPE I RESTRICTION ENZYME MJAVIII SPECIFICITY SUBUNIT"/>
    <property type="match status" value="1"/>
</dbReference>
<name>A0AAX1UF41_CERSP</name>
<dbReference type="RefSeq" id="WP_119001431.1">
    <property type="nucleotide sequence ID" value="NZ_QWGP01000042.1"/>
</dbReference>
<dbReference type="AlphaFoldDB" id="A0AAX1UF41"/>
<dbReference type="Proteomes" id="UP000266305">
    <property type="component" value="Unassembled WGS sequence"/>
</dbReference>
<evidence type="ECO:0000256" key="2">
    <source>
        <dbReference type="ARBA" id="ARBA00023125"/>
    </source>
</evidence>
<evidence type="ECO:0000313" key="3">
    <source>
        <dbReference type="EMBL" id="RHZ90950.1"/>
    </source>
</evidence>
<protein>
    <submittedName>
        <fullName evidence="3">Restriction endonuclease subunit S</fullName>
    </submittedName>
</protein>
<dbReference type="GO" id="GO:0003677">
    <property type="term" value="F:DNA binding"/>
    <property type="evidence" value="ECO:0007669"/>
    <property type="project" value="UniProtKB-KW"/>
</dbReference>
<dbReference type="InterPro" id="IPR044946">
    <property type="entry name" value="Restrct_endonuc_typeI_TRD_sf"/>
</dbReference>
<accession>A0AAX1UF41</accession>
<evidence type="ECO:0000313" key="4">
    <source>
        <dbReference type="Proteomes" id="UP000266305"/>
    </source>
</evidence>
<dbReference type="Gene3D" id="3.90.220.20">
    <property type="entry name" value="DNA methylase specificity domains"/>
    <property type="match status" value="4"/>
</dbReference>
<sequence length="383" mass="42230">MVLPLRVGDFLRRSDDWIEPLPDERYKQITARLWGKGLTLRGEAFGSEIAASRQIRARAGQFLLSRIDARHGAYGIVPEELDDALVSNDFPCFDIDAESVLPGYFLWYSRTDAFIDLCRRSSEGSTNRVRLKEAAFLDMRIEVPPLAEQQRIVARLDRVAGLVEARARATAAMEADLQAMLAKAFARCIDSAPRRPMAEIAPLIRRPVAIEPDGEYPELGVRSFGRGTFHKPVLSGVDVGSKKLFQIVPGDLLFNIVFAWEGAVAIAQPEDAGRVGSHRFLTCVPEPTSATADFLLFYFQSPEGLQRLGEASPGGAGRNRTLGLKKLEAIEVPVPPLETQHWFDSLQAKARRIRSIRAASARDADALIPALLHEIFGDKASAA</sequence>
<proteinExistence type="predicted"/>
<keyword evidence="3" id="KW-0378">Hydrolase</keyword>
<keyword evidence="3" id="KW-0255">Endonuclease</keyword>
<reference evidence="3 4" key="1">
    <citation type="submission" date="2018-08" db="EMBL/GenBank/DDBJ databases">
        <title>Draft genome sequence of Rhodobacter sphaeroides FY.</title>
        <authorList>
            <person name="Rayyan A."/>
            <person name="Meyer T.E."/>
            <person name="Kyndt J.A."/>
        </authorList>
    </citation>
    <scope>NUCLEOTIDE SEQUENCE [LARGE SCALE GENOMIC DNA]</scope>
    <source>
        <strain evidence="3 4">FY</strain>
    </source>
</reference>
<dbReference type="GO" id="GO:0009307">
    <property type="term" value="P:DNA restriction-modification system"/>
    <property type="evidence" value="ECO:0007669"/>
    <property type="project" value="UniProtKB-KW"/>
</dbReference>
<gene>
    <name evidence="3" type="ORF">D1114_21585</name>
</gene>
<keyword evidence="1" id="KW-0680">Restriction system</keyword>
<keyword evidence="2" id="KW-0238">DNA-binding</keyword>
<dbReference type="SUPFAM" id="SSF116734">
    <property type="entry name" value="DNA methylase specificity domain"/>
    <property type="match status" value="2"/>
</dbReference>
<dbReference type="EMBL" id="QWGP01000042">
    <property type="protein sequence ID" value="RHZ90950.1"/>
    <property type="molecule type" value="Genomic_DNA"/>
</dbReference>
<organism evidence="3 4">
    <name type="scientific">Cereibacter sphaeroides</name>
    <name type="common">Rhodobacter sphaeroides</name>
    <dbReference type="NCBI Taxonomy" id="1063"/>
    <lineage>
        <taxon>Bacteria</taxon>
        <taxon>Pseudomonadati</taxon>
        <taxon>Pseudomonadota</taxon>
        <taxon>Alphaproteobacteria</taxon>
        <taxon>Rhodobacterales</taxon>
        <taxon>Paracoccaceae</taxon>
        <taxon>Cereibacter</taxon>
    </lineage>
</organism>
<comment type="caution">
    <text evidence="3">The sequence shown here is derived from an EMBL/GenBank/DDBJ whole genome shotgun (WGS) entry which is preliminary data.</text>
</comment>